<name>A0A2R6B9Z0_9ARCH</name>
<dbReference type="Proteomes" id="UP000240838">
    <property type="component" value="Unassembled WGS sequence"/>
</dbReference>
<evidence type="ECO:0000313" key="2">
    <source>
        <dbReference type="EMBL" id="PSN95268.1"/>
    </source>
</evidence>
<dbReference type="EMBL" id="NEXA01000027">
    <property type="protein sequence ID" value="PSN95268.1"/>
    <property type="molecule type" value="Genomic_DNA"/>
</dbReference>
<reference evidence="2 3" key="1">
    <citation type="submission" date="2017-04" db="EMBL/GenBank/DDBJ databases">
        <title>Novel microbial lineages endemic to geothermal iron-oxide mats fill important gaps in the evolutionary history of Archaea.</title>
        <authorList>
            <person name="Jay Z.J."/>
            <person name="Beam J.P."/>
            <person name="Dlakic M."/>
            <person name="Rusch D.B."/>
            <person name="Kozubal M.A."/>
            <person name="Inskeep W.P."/>
        </authorList>
    </citation>
    <scope>NUCLEOTIDE SEQUENCE [LARGE SCALE GENOMIC DNA]</scope>
    <source>
        <strain evidence="2">OSP_B</strain>
    </source>
</reference>
<dbReference type="AlphaFoldDB" id="A0A2R6B9Z0"/>
<organism evidence="2 3">
    <name type="scientific">Candidatus Marsarchaeota G1 archaeon OSP_B</name>
    <dbReference type="NCBI Taxonomy" id="1978153"/>
    <lineage>
        <taxon>Archaea</taxon>
        <taxon>Candidatus Marsarchaeota</taxon>
        <taxon>Candidatus Marsarchaeota group 1</taxon>
    </lineage>
</organism>
<dbReference type="PANTHER" id="PTHR30237:SF2">
    <property type="entry name" value="MUREIN TETRAPEPTIDE CARBOXYPEPTIDASE"/>
    <property type="match status" value="1"/>
</dbReference>
<evidence type="ECO:0000313" key="3">
    <source>
        <dbReference type="Proteomes" id="UP000240838"/>
    </source>
</evidence>
<protein>
    <recommendedName>
        <fullName evidence="1">LD-carboxypeptidase N-terminal domain-containing protein</fullName>
    </recommendedName>
</protein>
<accession>A0A2R6B9Z0</accession>
<dbReference type="SUPFAM" id="SSF52317">
    <property type="entry name" value="Class I glutamine amidotransferase-like"/>
    <property type="match status" value="1"/>
</dbReference>
<dbReference type="Pfam" id="PF02016">
    <property type="entry name" value="Peptidase_S66"/>
    <property type="match status" value="1"/>
</dbReference>
<feature type="domain" description="LD-carboxypeptidase N-terminal" evidence="1">
    <location>
        <begin position="17"/>
        <end position="91"/>
    </location>
</feature>
<dbReference type="InterPro" id="IPR003507">
    <property type="entry name" value="S66_fam"/>
</dbReference>
<dbReference type="InterPro" id="IPR040449">
    <property type="entry name" value="Peptidase_S66_N"/>
</dbReference>
<dbReference type="Gene3D" id="3.40.50.10740">
    <property type="entry name" value="Class I glutamine amidotransferase-like"/>
    <property type="match status" value="1"/>
</dbReference>
<evidence type="ECO:0000259" key="1">
    <source>
        <dbReference type="Pfam" id="PF02016"/>
    </source>
</evidence>
<proteinExistence type="predicted"/>
<dbReference type="InterPro" id="IPR029062">
    <property type="entry name" value="Class_I_gatase-like"/>
</dbReference>
<gene>
    <name evidence="2" type="ORF">B9P99_01200</name>
</gene>
<dbReference type="PANTHER" id="PTHR30237">
    <property type="entry name" value="MURAMOYLTETRAPEPTIDE CARBOXYPEPTIDASE"/>
    <property type="match status" value="1"/>
</dbReference>
<comment type="caution">
    <text evidence="2">The sequence shown here is derived from an EMBL/GenBank/DDBJ whole genome shotgun (WGS) entry which is preliminary data.</text>
</comment>
<sequence>MHESLLKPPRLKQGATIGVIAPSSFPYYPEFSLFQGLEHLKKLGYKVVLGQTLRKSLAQGYHSASDEERAQELNWAFRDSSIDAVFCARGGGFFKNFENDRLRSYKEKSQDICRIF</sequence>
<dbReference type="InterPro" id="IPR027478">
    <property type="entry name" value="LdcA_N"/>
</dbReference>